<dbReference type="InterPro" id="IPR020845">
    <property type="entry name" value="AMP-binding_CS"/>
</dbReference>
<sequence>MPFQGRDVPAVARHRALHIPALPFIVSWEVRQGAVGTISFEELWLQVDAIKEFMLARGVQPGSRVALLSQGHPLFYIMTLSVLSLRAAAVVLDWRRPQAVVKEMIVSVGCQTLLASQPYVQQGKWLSRSAPCLKQVLFFNADSFRDPAALQKTIPIQDLVRGSRGDPLKRDSPPKEVVFEEVSRDTAIVMFTSGSTGTPKAVPVTHAGLLWNCARKLELSPSAFTAPGASTVCFLPNFHVVGFVNNFLFNLCTGARCHMFAACSAPPVTPALLLAACSELRPDVLSTVPWLLQGLAEQCSSSAEAAAILRRCSAVECGGASPGPVVRAQFAQLGVSLANHYGQTELGGMAMMSMLGGPAMECHKLTPVGTVRAFLIDDANSLSDSEGELWLVGHHGTTAGYLNSDKRKALPCISALAVALSGWWDAGSTTSGWAGVMGVSAAAQAARDNGEPVHCTGDVFRREARGDGTLAYVHCCRQDDLVVLSVGEMPNPIPIEEALMASAAGAHVARLCVMGQQRDQLVAAVELKEAPIETPKAIEIISKEFARINATQAGYAHVEHDRILLLRPWLGDPALPVSMKGNVVRPAAEEVMRDRIDELFARDVGHASQDPTTEPADDWFPHEDVPVSKAAVDTFHIDSQSTEELDDWEALVESGLDSMAIMKRKNQSLQMKKEQSDLLKARAACGGHMYFACMFGVMIAHIDMGTIAYPTKQLRNFTELYSVQGFAACAGLADMQLLFVQGYPQLMQRLGTYIGAWLVFVTTLPAMDEAVLHLTDTPSLHAWMDRDTTRHANHPAWFLLFLAVCLSGLLVAHLLVIILVWVLLLACGMKNVPTLLTSPQFRRGVAYMTCGLYAAWGLFLHFKCWGDLDPDAFCPDIFRRTHSFFPDNVSKDQPDLIQAWQSMGQRFSSFYPCYTAFPVFLGLQTFPAWRPHLISKSTKRGFRRYLNAGGMAAAAAIVIAGGFYYTSGRAPLYIDHQFVWTSPMTLGYSCFRHQCEGTYDGELHDGQRHLMAFGMEEDFAEVMEGALGAGIEDIVEDSYGRQLLRSRRRRKHYGKYEKNGIPVWTFDHMVENGHDLLLCLITIHAVAFLLPSTPTIFSSSGANSLATMLLHVPALRFSLPIHKAANAWFGNMLVIDMVSLTTQQLILSQPWHRHLPNAVRFVFQVVVTKFPIARLLRRINSKTK</sequence>
<dbReference type="EMBL" id="LGRX02034554">
    <property type="protein sequence ID" value="KAK3237516.1"/>
    <property type="molecule type" value="Genomic_DNA"/>
</dbReference>
<proteinExistence type="inferred from homology"/>
<feature type="transmembrane region" description="Helical" evidence="2">
    <location>
        <begin position="845"/>
        <end position="862"/>
    </location>
</feature>
<feature type="transmembrane region" description="Helical" evidence="2">
    <location>
        <begin position="752"/>
        <end position="775"/>
    </location>
</feature>
<name>A0AAE0ER44_9CHLO</name>
<feature type="transmembrane region" description="Helical" evidence="2">
    <location>
        <begin position="945"/>
        <end position="965"/>
    </location>
</feature>
<keyword evidence="2" id="KW-1133">Transmembrane helix</keyword>
<evidence type="ECO:0000313" key="4">
    <source>
        <dbReference type="EMBL" id="KAK3237516.1"/>
    </source>
</evidence>
<dbReference type="PROSITE" id="PS00455">
    <property type="entry name" value="AMP_BINDING"/>
    <property type="match status" value="1"/>
</dbReference>
<feature type="domain" description="AMP-dependent synthetase/ligase" evidence="3">
    <location>
        <begin position="33"/>
        <end position="402"/>
    </location>
</feature>
<comment type="similarity">
    <text evidence="1">Belongs to the ATP-dependent AMP-binding enzyme family.</text>
</comment>
<evidence type="ECO:0000256" key="1">
    <source>
        <dbReference type="ARBA" id="ARBA00006432"/>
    </source>
</evidence>
<organism evidence="4 5">
    <name type="scientific">Cymbomonas tetramitiformis</name>
    <dbReference type="NCBI Taxonomy" id="36881"/>
    <lineage>
        <taxon>Eukaryota</taxon>
        <taxon>Viridiplantae</taxon>
        <taxon>Chlorophyta</taxon>
        <taxon>Pyramimonadophyceae</taxon>
        <taxon>Pyramimonadales</taxon>
        <taxon>Pyramimonadaceae</taxon>
        <taxon>Cymbomonas</taxon>
    </lineage>
</organism>
<evidence type="ECO:0000259" key="3">
    <source>
        <dbReference type="Pfam" id="PF00501"/>
    </source>
</evidence>
<dbReference type="GO" id="GO:0031956">
    <property type="term" value="F:medium-chain fatty acid-CoA ligase activity"/>
    <property type="evidence" value="ECO:0007669"/>
    <property type="project" value="TreeGrafter"/>
</dbReference>
<dbReference type="Proteomes" id="UP001190700">
    <property type="component" value="Unassembled WGS sequence"/>
</dbReference>
<dbReference type="SUPFAM" id="SSF56801">
    <property type="entry name" value="Acetyl-CoA synthetase-like"/>
    <property type="match status" value="1"/>
</dbReference>
<keyword evidence="5" id="KW-1185">Reference proteome</keyword>
<keyword evidence="2" id="KW-0472">Membrane</keyword>
<evidence type="ECO:0000313" key="5">
    <source>
        <dbReference type="Proteomes" id="UP001190700"/>
    </source>
</evidence>
<dbReference type="Pfam" id="PF00501">
    <property type="entry name" value="AMP-binding"/>
    <property type="match status" value="1"/>
</dbReference>
<reference evidence="4 5" key="1">
    <citation type="journal article" date="2015" name="Genome Biol. Evol.">
        <title>Comparative Genomics of a Bacterivorous Green Alga Reveals Evolutionary Causalities and Consequences of Phago-Mixotrophic Mode of Nutrition.</title>
        <authorList>
            <person name="Burns J.A."/>
            <person name="Paasch A."/>
            <person name="Narechania A."/>
            <person name="Kim E."/>
        </authorList>
    </citation>
    <scope>NUCLEOTIDE SEQUENCE [LARGE SCALE GENOMIC DNA]</scope>
    <source>
        <strain evidence="4 5">PLY_AMNH</strain>
    </source>
</reference>
<dbReference type="PANTHER" id="PTHR43201:SF8">
    <property type="entry name" value="ACYL-COA SYNTHETASE FAMILY MEMBER 3"/>
    <property type="match status" value="1"/>
</dbReference>
<dbReference type="InterPro" id="IPR000873">
    <property type="entry name" value="AMP-dep_synth/lig_dom"/>
</dbReference>
<dbReference type="Pfam" id="PF23562">
    <property type="entry name" value="AMP-binding_C_3"/>
    <property type="match status" value="1"/>
</dbReference>
<dbReference type="Gene3D" id="3.40.50.12780">
    <property type="entry name" value="N-terminal domain of ligase-like"/>
    <property type="match status" value="1"/>
</dbReference>
<feature type="transmembrane region" description="Helical" evidence="2">
    <location>
        <begin position="721"/>
        <end position="740"/>
    </location>
</feature>
<feature type="transmembrane region" description="Helical" evidence="2">
    <location>
        <begin position="795"/>
        <end position="824"/>
    </location>
</feature>
<gene>
    <name evidence="4" type="ORF">CYMTET_52418</name>
</gene>
<feature type="transmembrane region" description="Helical" evidence="2">
    <location>
        <begin position="689"/>
        <end position="709"/>
    </location>
</feature>
<dbReference type="InterPro" id="IPR042099">
    <property type="entry name" value="ANL_N_sf"/>
</dbReference>
<dbReference type="PANTHER" id="PTHR43201">
    <property type="entry name" value="ACYL-COA SYNTHETASE"/>
    <property type="match status" value="1"/>
</dbReference>
<dbReference type="AlphaFoldDB" id="A0AAE0ER44"/>
<keyword evidence="2" id="KW-0812">Transmembrane</keyword>
<protein>
    <recommendedName>
        <fullName evidence="3">AMP-dependent synthetase/ligase domain-containing protein</fullName>
    </recommendedName>
</protein>
<accession>A0AAE0ER44</accession>
<comment type="caution">
    <text evidence="4">The sequence shown here is derived from an EMBL/GenBank/DDBJ whole genome shotgun (WGS) entry which is preliminary data.</text>
</comment>
<evidence type="ECO:0000256" key="2">
    <source>
        <dbReference type="SAM" id="Phobius"/>
    </source>
</evidence>
<dbReference type="GO" id="GO:0006631">
    <property type="term" value="P:fatty acid metabolic process"/>
    <property type="evidence" value="ECO:0007669"/>
    <property type="project" value="TreeGrafter"/>
</dbReference>